<protein>
    <submittedName>
        <fullName evidence="1">Uncharacterized protein</fullName>
    </submittedName>
</protein>
<name>A0A3B1AKU7_9ZZZZ</name>
<sequence length="88" mass="9975">MYSTWVTRPSGHLGYLTFERTEMRAYFTKSVDTLFATLYAGKTLNSENMPELHGIITISRQIGLFLGDYRVLLPDFCLNTAGKQGDYA</sequence>
<proteinExistence type="predicted"/>
<accession>A0A3B1AKU7</accession>
<reference evidence="1" key="1">
    <citation type="submission" date="2018-06" db="EMBL/GenBank/DDBJ databases">
        <authorList>
            <person name="Zhirakovskaya E."/>
        </authorList>
    </citation>
    <scope>NUCLEOTIDE SEQUENCE</scope>
</reference>
<evidence type="ECO:0000313" key="1">
    <source>
        <dbReference type="EMBL" id="VAX00593.1"/>
    </source>
</evidence>
<gene>
    <name evidence="1" type="ORF">MNBD_GAMMA20-315</name>
</gene>
<dbReference type="AlphaFoldDB" id="A0A3B1AKU7"/>
<organism evidence="1">
    <name type="scientific">hydrothermal vent metagenome</name>
    <dbReference type="NCBI Taxonomy" id="652676"/>
    <lineage>
        <taxon>unclassified sequences</taxon>
        <taxon>metagenomes</taxon>
        <taxon>ecological metagenomes</taxon>
    </lineage>
</organism>
<dbReference type="EMBL" id="UOFU01000206">
    <property type="protein sequence ID" value="VAX00593.1"/>
    <property type="molecule type" value="Genomic_DNA"/>
</dbReference>